<comment type="caution">
    <text evidence="1">The sequence shown here is derived from an EMBL/GenBank/DDBJ whole genome shotgun (WGS) entry which is preliminary data.</text>
</comment>
<reference evidence="1 2" key="1">
    <citation type="journal article" date="2014" name="Int. J. Syst. Evol. Microbiol.">
        <title>Complete genome sequence of Corynebacterium casei LMG S-19264T (=DSM 44701T), isolated from a smear-ripened cheese.</title>
        <authorList>
            <consortium name="US DOE Joint Genome Institute (JGI-PGF)"/>
            <person name="Walter F."/>
            <person name="Albersmeier A."/>
            <person name="Kalinowski J."/>
            <person name="Ruckert C."/>
        </authorList>
    </citation>
    <scope>NUCLEOTIDE SEQUENCE [LARGE SCALE GENOMIC DNA]</scope>
    <source>
        <strain evidence="1 2">KCTC 12285</strain>
    </source>
</reference>
<dbReference type="EMBL" id="BMWS01000006">
    <property type="protein sequence ID" value="GGX12412.1"/>
    <property type="molecule type" value="Genomic_DNA"/>
</dbReference>
<dbReference type="Proteomes" id="UP000601108">
    <property type="component" value="Unassembled WGS sequence"/>
</dbReference>
<sequence length="307" mass="35346">MTTSMSNEIKNKIQKSLQEIANPIMNDPDCDNMEEAVAKSINNRMRILSNSLIFNSSYNSDTEIKGASYRHVSNSGGVIKGEIVIEHKQKQNIFKYGGPGYPGTENGQLCEYPKGSRKFYKWNSTFCKWEDLYKDTKRTTTQGQSWHNKLTNNAAFEPWWGNNPGMDGIKSDRKRNGADDMWGDPGVQKFGGPFRQYSKNVMESVYAIVYDFKSMLDHYIKIDDSFRGEEKRSSKQEVVKEINIKEIEDTTTHRLDVNFYKGDSNQHFSGFNKDIKGYKKAQKDSAYHVNRSNTSVKIEVKLTKKYH</sequence>
<gene>
    <name evidence="1" type="ORF">GCM10007384_12760</name>
</gene>
<keyword evidence="2" id="KW-1185">Reference proteome</keyword>
<dbReference type="AlphaFoldDB" id="A0A918N2J3"/>
<accession>A0A918N2J3</accession>
<proteinExistence type="predicted"/>
<evidence type="ECO:0000313" key="2">
    <source>
        <dbReference type="Proteomes" id="UP000601108"/>
    </source>
</evidence>
<evidence type="ECO:0000313" key="1">
    <source>
        <dbReference type="EMBL" id="GGX12412.1"/>
    </source>
</evidence>
<dbReference type="RefSeq" id="WP_027411582.1">
    <property type="nucleotide sequence ID" value="NZ_BMWS01000006.1"/>
</dbReference>
<protein>
    <submittedName>
        <fullName evidence="1">Uncharacterized protein</fullName>
    </submittedName>
</protein>
<name>A0A918N2J3_9FLAO</name>
<organism evidence="1 2">
    <name type="scientific">Aquimarina muelleri</name>
    <dbReference type="NCBI Taxonomy" id="279356"/>
    <lineage>
        <taxon>Bacteria</taxon>
        <taxon>Pseudomonadati</taxon>
        <taxon>Bacteroidota</taxon>
        <taxon>Flavobacteriia</taxon>
        <taxon>Flavobacteriales</taxon>
        <taxon>Flavobacteriaceae</taxon>
        <taxon>Aquimarina</taxon>
    </lineage>
</organism>